<comment type="caution">
    <text evidence="3">The sequence shown here is derived from an EMBL/GenBank/DDBJ whole genome shotgun (WGS) entry which is preliminary data.</text>
</comment>
<keyword evidence="1" id="KW-0472">Membrane</keyword>
<accession>A0ABT9BL58</accession>
<proteinExistence type="predicted"/>
<reference evidence="3 4" key="1">
    <citation type="submission" date="2023-07" db="EMBL/GenBank/DDBJ databases">
        <title>Protaetiibacter sp. nov WY-16 isolated from soil.</title>
        <authorList>
            <person name="Liu B."/>
            <person name="Wan Y."/>
        </authorList>
    </citation>
    <scope>NUCLEOTIDE SEQUENCE [LARGE SCALE GENOMIC DNA]</scope>
    <source>
        <strain evidence="3 4">WY-16</strain>
    </source>
</reference>
<dbReference type="RefSeq" id="WP_305001716.1">
    <property type="nucleotide sequence ID" value="NZ_JAUQUB010000001.1"/>
</dbReference>
<dbReference type="Proteomes" id="UP001241072">
    <property type="component" value="Unassembled WGS sequence"/>
</dbReference>
<evidence type="ECO:0000259" key="2">
    <source>
        <dbReference type="Pfam" id="PF10756"/>
    </source>
</evidence>
<dbReference type="InterPro" id="IPR019692">
    <property type="entry name" value="CFP-6_PH"/>
</dbReference>
<name>A0ABT9BL58_9MICO</name>
<evidence type="ECO:0000313" key="3">
    <source>
        <dbReference type="EMBL" id="MDO7881304.1"/>
    </source>
</evidence>
<keyword evidence="4" id="KW-1185">Reference proteome</keyword>
<feature type="transmembrane region" description="Helical" evidence="1">
    <location>
        <begin position="179"/>
        <end position="199"/>
    </location>
</feature>
<gene>
    <name evidence="3" type="ORF">Q5716_03585</name>
</gene>
<evidence type="ECO:0000313" key="4">
    <source>
        <dbReference type="Proteomes" id="UP001241072"/>
    </source>
</evidence>
<feature type="transmembrane region" description="Helical" evidence="1">
    <location>
        <begin position="39"/>
        <end position="60"/>
    </location>
</feature>
<keyword evidence="1" id="KW-1133">Transmembrane helix</keyword>
<sequence>MRFAPTSFRPAFGRGLSIATAVIVALGLAGFVVDGDWNVVVRFSWPLLLLAALAFALFWFPRVDVAEHEVTVVNVFTTVHVPWPAIENVDTKYALTLTTADGTVTAWASPAPNRYAAQAGTMKDARLAAEASGANPRPGDLPSTQSGAIALVIRSHWEDLRAQGLLDAGPEPGSVRKEYHVVTIAVVAALAVATVLGVLL</sequence>
<evidence type="ECO:0000256" key="1">
    <source>
        <dbReference type="SAM" id="Phobius"/>
    </source>
</evidence>
<feature type="transmembrane region" description="Helical" evidence="1">
    <location>
        <begin position="12"/>
        <end position="33"/>
    </location>
</feature>
<feature type="domain" description="Low molecular weight protein antigen 6 PH" evidence="2">
    <location>
        <begin position="61"/>
        <end position="103"/>
    </location>
</feature>
<dbReference type="Pfam" id="PF10756">
    <property type="entry name" value="bPH_6"/>
    <property type="match status" value="1"/>
</dbReference>
<keyword evidence="1" id="KW-0812">Transmembrane</keyword>
<organism evidence="3 4">
    <name type="scientific">Antiquaquibacter soli</name>
    <dbReference type="NCBI Taxonomy" id="3064523"/>
    <lineage>
        <taxon>Bacteria</taxon>
        <taxon>Bacillati</taxon>
        <taxon>Actinomycetota</taxon>
        <taxon>Actinomycetes</taxon>
        <taxon>Micrococcales</taxon>
        <taxon>Microbacteriaceae</taxon>
        <taxon>Antiquaquibacter</taxon>
    </lineage>
</organism>
<dbReference type="EMBL" id="JAUQUB010000001">
    <property type="protein sequence ID" value="MDO7881304.1"/>
    <property type="molecule type" value="Genomic_DNA"/>
</dbReference>
<protein>
    <submittedName>
        <fullName evidence="3">PH domain-containing protein</fullName>
    </submittedName>
</protein>